<dbReference type="GO" id="GO:0003676">
    <property type="term" value="F:nucleic acid binding"/>
    <property type="evidence" value="ECO:0007669"/>
    <property type="project" value="InterPro"/>
</dbReference>
<gene>
    <name evidence="4" type="ORF">O6P43_032074</name>
</gene>
<dbReference type="AlphaFoldDB" id="A0AAD7KWS6"/>
<feature type="region of interest" description="Disordered" evidence="2">
    <location>
        <begin position="62"/>
        <end position="92"/>
    </location>
</feature>
<feature type="compositionally biased region" description="Acidic residues" evidence="2">
    <location>
        <begin position="81"/>
        <end position="92"/>
    </location>
</feature>
<dbReference type="InterPro" id="IPR001878">
    <property type="entry name" value="Znf_CCHC"/>
</dbReference>
<keyword evidence="4" id="KW-0808">Transferase</keyword>
<feature type="compositionally biased region" description="Basic and acidic residues" evidence="2">
    <location>
        <begin position="1"/>
        <end position="12"/>
    </location>
</feature>
<protein>
    <submittedName>
        <fullName evidence="4">Reverse transcriptase</fullName>
    </submittedName>
</protein>
<reference evidence="4" key="1">
    <citation type="journal article" date="2023" name="Science">
        <title>Elucidation of the pathway for biosynthesis of saponin adjuvants from the soapbark tree.</title>
        <authorList>
            <person name="Reed J."/>
            <person name="Orme A."/>
            <person name="El-Demerdash A."/>
            <person name="Owen C."/>
            <person name="Martin L.B.B."/>
            <person name="Misra R.C."/>
            <person name="Kikuchi S."/>
            <person name="Rejzek M."/>
            <person name="Martin A.C."/>
            <person name="Harkess A."/>
            <person name="Leebens-Mack J."/>
            <person name="Louveau T."/>
            <person name="Stephenson M.J."/>
            <person name="Osbourn A."/>
        </authorList>
    </citation>
    <scope>NUCLEOTIDE SEQUENCE</scope>
    <source>
        <strain evidence="4">S10</strain>
    </source>
</reference>
<name>A0AAD7KWS6_QUISA</name>
<dbReference type="SUPFAM" id="SSF57756">
    <property type="entry name" value="Retrovirus zinc finger-like domains"/>
    <property type="match status" value="1"/>
</dbReference>
<keyword evidence="4" id="KW-0548">Nucleotidyltransferase</keyword>
<evidence type="ECO:0000313" key="5">
    <source>
        <dbReference type="Proteomes" id="UP001163823"/>
    </source>
</evidence>
<keyword evidence="4" id="KW-0695">RNA-directed DNA polymerase</keyword>
<evidence type="ECO:0000259" key="3">
    <source>
        <dbReference type="PROSITE" id="PS50158"/>
    </source>
</evidence>
<dbReference type="PROSITE" id="PS50158">
    <property type="entry name" value="ZF_CCHC"/>
    <property type="match status" value="1"/>
</dbReference>
<proteinExistence type="predicted"/>
<feature type="compositionally biased region" description="Polar residues" evidence="2">
    <location>
        <begin position="289"/>
        <end position="308"/>
    </location>
</feature>
<dbReference type="InterPro" id="IPR036875">
    <property type="entry name" value="Znf_CCHC_sf"/>
</dbReference>
<sequence>MERIERGERDRSLEEEDQLHQSNKKVKMGNGRNAITQENYPPLGDGLGKKLSYKESVVGANTMEERMECEEDMEKSKDEDMNVESDDDMKDLDQGENDDCPIIFLTKEEKKRIRQPWRESVIIKLLGKKIGYNFLCKKLYQIWKPKGVLKVIDLGNDFFLVRLGDPIKCDSTTSKADLENFARICVEIDLSKPLKSKYRLSKQIRRFEYEGLHLVCFKCGTYGHVTKLCPQGKKNSQEVQEEEYETQVIMEEVDHRWAAQTKDPPADNTGKYGDWMLVKKGQRSINAKGNFGRNNKAYNMPQMDNQRQNGKEIALGG</sequence>
<keyword evidence="1" id="KW-0862">Zinc</keyword>
<dbReference type="Pfam" id="PF14392">
    <property type="entry name" value="zf-CCHC_4"/>
    <property type="match status" value="1"/>
</dbReference>
<dbReference type="EMBL" id="JARAOO010000013">
    <property type="protein sequence ID" value="KAJ7947238.1"/>
    <property type="molecule type" value="Genomic_DNA"/>
</dbReference>
<feature type="region of interest" description="Disordered" evidence="2">
    <location>
        <begin position="1"/>
        <end position="47"/>
    </location>
</feature>
<dbReference type="InterPro" id="IPR040256">
    <property type="entry name" value="At4g02000-like"/>
</dbReference>
<keyword evidence="1" id="KW-0863">Zinc-finger</keyword>
<evidence type="ECO:0000256" key="2">
    <source>
        <dbReference type="SAM" id="MobiDB-lite"/>
    </source>
</evidence>
<feature type="domain" description="CCHC-type" evidence="3">
    <location>
        <begin position="216"/>
        <end position="231"/>
    </location>
</feature>
<dbReference type="GO" id="GO:0003964">
    <property type="term" value="F:RNA-directed DNA polymerase activity"/>
    <property type="evidence" value="ECO:0007669"/>
    <property type="project" value="UniProtKB-KW"/>
</dbReference>
<dbReference type="GO" id="GO:0008270">
    <property type="term" value="F:zinc ion binding"/>
    <property type="evidence" value="ECO:0007669"/>
    <property type="project" value="UniProtKB-KW"/>
</dbReference>
<dbReference type="KEGG" id="qsa:O6P43_032074"/>
<evidence type="ECO:0000256" key="1">
    <source>
        <dbReference type="PROSITE-ProRule" id="PRU00047"/>
    </source>
</evidence>
<keyword evidence="5" id="KW-1185">Reference proteome</keyword>
<accession>A0AAD7KWS6</accession>
<keyword evidence="1" id="KW-0479">Metal-binding</keyword>
<evidence type="ECO:0000313" key="4">
    <source>
        <dbReference type="EMBL" id="KAJ7947238.1"/>
    </source>
</evidence>
<dbReference type="InterPro" id="IPR025836">
    <property type="entry name" value="Zn_knuckle_CX2CX4HX4C"/>
</dbReference>
<dbReference type="Proteomes" id="UP001163823">
    <property type="component" value="Chromosome 13"/>
</dbReference>
<feature type="region of interest" description="Disordered" evidence="2">
    <location>
        <begin position="289"/>
        <end position="317"/>
    </location>
</feature>
<organism evidence="4 5">
    <name type="scientific">Quillaja saponaria</name>
    <name type="common">Soap bark tree</name>
    <dbReference type="NCBI Taxonomy" id="32244"/>
    <lineage>
        <taxon>Eukaryota</taxon>
        <taxon>Viridiplantae</taxon>
        <taxon>Streptophyta</taxon>
        <taxon>Embryophyta</taxon>
        <taxon>Tracheophyta</taxon>
        <taxon>Spermatophyta</taxon>
        <taxon>Magnoliopsida</taxon>
        <taxon>eudicotyledons</taxon>
        <taxon>Gunneridae</taxon>
        <taxon>Pentapetalae</taxon>
        <taxon>rosids</taxon>
        <taxon>fabids</taxon>
        <taxon>Fabales</taxon>
        <taxon>Quillajaceae</taxon>
        <taxon>Quillaja</taxon>
    </lineage>
</organism>
<dbReference type="PANTHER" id="PTHR31286">
    <property type="entry name" value="GLYCINE-RICH CELL WALL STRUCTURAL PROTEIN 1.8-LIKE"/>
    <property type="match status" value="1"/>
</dbReference>
<comment type="caution">
    <text evidence="4">The sequence shown here is derived from an EMBL/GenBank/DDBJ whole genome shotgun (WGS) entry which is preliminary data.</text>
</comment>
<dbReference type="PANTHER" id="PTHR31286:SF99">
    <property type="entry name" value="DUF4283 DOMAIN-CONTAINING PROTEIN"/>
    <property type="match status" value="1"/>
</dbReference>